<reference evidence="2" key="1">
    <citation type="submission" date="2020-08" db="EMBL/GenBank/DDBJ databases">
        <title>Plant Genome Project.</title>
        <authorList>
            <person name="Zhang R.-G."/>
        </authorList>
    </citation>
    <scope>NUCLEOTIDE SEQUENCE</scope>
    <source>
        <strain evidence="2">WSP0</strain>
        <tissue evidence="2">Leaf</tissue>
    </source>
</reference>
<dbReference type="EMBL" id="JACTNZ010000007">
    <property type="protein sequence ID" value="KAG5538781.1"/>
    <property type="molecule type" value="Genomic_DNA"/>
</dbReference>
<gene>
    <name evidence="2" type="ORF">RHGRI_019359</name>
</gene>
<evidence type="ECO:0000313" key="2">
    <source>
        <dbReference type="EMBL" id="KAG5538781.1"/>
    </source>
</evidence>
<evidence type="ECO:0000313" key="3">
    <source>
        <dbReference type="Proteomes" id="UP000823749"/>
    </source>
</evidence>
<proteinExistence type="predicted"/>
<feature type="region of interest" description="Disordered" evidence="1">
    <location>
        <begin position="1"/>
        <end position="159"/>
    </location>
</feature>
<evidence type="ECO:0000256" key="1">
    <source>
        <dbReference type="SAM" id="MobiDB-lite"/>
    </source>
</evidence>
<feature type="compositionally biased region" description="Low complexity" evidence="1">
    <location>
        <begin position="69"/>
        <end position="80"/>
    </location>
</feature>
<comment type="caution">
    <text evidence="2">The sequence shown here is derived from an EMBL/GenBank/DDBJ whole genome shotgun (WGS) entry which is preliminary data.</text>
</comment>
<name>A0AAV6JCC0_9ERIC</name>
<organism evidence="2 3">
    <name type="scientific">Rhododendron griersonianum</name>
    <dbReference type="NCBI Taxonomy" id="479676"/>
    <lineage>
        <taxon>Eukaryota</taxon>
        <taxon>Viridiplantae</taxon>
        <taxon>Streptophyta</taxon>
        <taxon>Embryophyta</taxon>
        <taxon>Tracheophyta</taxon>
        <taxon>Spermatophyta</taxon>
        <taxon>Magnoliopsida</taxon>
        <taxon>eudicotyledons</taxon>
        <taxon>Gunneridae</taxon>
        <taxon>Pentapetalae</taxon>
        <taxon>asterids</taxon>
        <taxon>Ericales</taxon>
        <taxon>Ericaceae</taxon>
        <taxon>Ericoideae</taxon>
        <taxon>Rhodoreae</taxon>
        <taxon>Rhododendron</taxon>
    </lineage>
</organism>
<sequence>MSFNQSRADRRDSSQYRKSGGRSGTSAQPKNFSGGSGKGGGGPAPSPSSTSTNSSLSSNRSFKKPNNAQGGQSRVSGVGVNPDPSYASAARTLQNGTHLQPSAQADAPVAGVPLQPTTYMATQKSTQAGPKAPSSQPAIVNSDSTPPATPAKRKFLRSA</sequence>
<protein>
    <submittedName>
        <fullName evidence="2">Uncharacterized protein</fullName>
    </submittedName>
</protein>
<feature type="compositionally biased region" description="Low complexity" evidence="1">
    <location>
        <begin position="47"/>
        <end position="60"/>
    </location>
</feature>
<accession>A0AAV6JCC0</accession>
<feature type="compositionally biased region" description="Polar residues" evidence="1">
    <location>
        <begin position="91"/>
        <end position="103"/>
    </location>
</feature>
<feature type="compositionally biased region" description="Polar residues" evidence="1">
    <location>
        <begin position="115"/>
        <end position="146"/>
    </location>
</feature>
<dbReference type="AlphaFoldDB" id="A0AAV6JCC0"/>
<feature type="compositionally biased region" description="Gly residues" evidence="1">
    <location>
        <begin position="34"/>
        <end position="43"/>
    </location>
</feature>
<keyword evidence="3" id="KW-1185">Reference proteome</keyword>
<dbReference type="Proteomes" id="UP000823749">
    <property type="component" value="Chromosome 7"/>
</dbReference>